<keyword evidence="2" id="KW-1185">Reference proteome</keyword>
<sequence length="60" mass="6562">MYFSPMGAFGGVVPVPPDRIRTETPFRGGPKELRLALKDKYLALSGMDLPFPDARGCLHA</sequence>
<dbReference type="AlphaFoldDB" id="A0A917QRV1"/>
<dbReference type="Proteomes" id="UP000645217">
    <property type="component" value="Unassembled WGS sequence"/>
</dbReference>
<reference evidence="1" key="2">
    <citation type="submission" date="2020-09" db="EMBL/GenBank/DDBJ databases">
        <authorList>
            <person name="Sun Q."/>
            <person name="Ohkuma M."/>
        </authorList>
    </citation>
    <scope>NUCLEOTIDE SEQUENCE</scope>
    <source>
        <strain evidence="1">JCM 13064</strain>
    </source>
</reference>
<comment type="caution">
    <text evidence="1">The sequence shown here is derived from an EMBL/GenBank/DDBJ whole genome shotgun (WGS) entry which is preliminary data.</text>
</comment>
<accession>A0A917QRV1</accession>
<gene>
    <name evidence="1" type="ORF">GCM10007964_05640</name>
</gene>
<evidence type="ECO:0000313" key="1">
    <source>
        <dbReference type="EMBL" id="GGK65481.1"/>
    </source>
</evidence>
<reference evidence="1" key="1">
    <citation type="journal article" date="2014" name="Int. J. Syst. Evol. Microbiol.">
        <title>Complete genome sequence of Corynebacterium casei LMG S-19264T (=DSM 44701T), isolated from a smear-ripened cheese.</title>
        <authorList>
            <consortium name="US DOE Joint Genome Institute (JGI-PGF)"/>
            <person name="Walter F."/>
            <person name="Albersmeier A."/>
            <person name="Kalinowski J."/>
            <person name="Ruckert C."/>
        </authorList>
    </citation>
    <scope>NUCLEOTIDE SEQUENCE</scope>
    <source>
        <strain evidence="1">JCM 13064</strain>
    </source>
</reference>
<name>A0A917QRV1_9ACTN</name>
<proteinExistence type="predicted"/>
<organism evidence="1 2">
    <name type="scientific">Sphaerisporangium melleum</name>
    <dbReference type="NCBI Taxonomy" id="321316"/>
    <lineage>
        <taxon>Bacteria</taxon>
        <taxon>Bacillati</taxon>
        <taxon>Actinomycetota</taxon>
        <taxon>Actinomycetes</taxon>
        <taxon>Streptosporangiales</taxon>
        <taxon>Streptosporangiaceae</taxon>
        <taxon>Sphaerisporangium</taxon>
    </lineage>
</organism>
<dbReference type="EMBL" id="BMNT01000002">
    <property type="protein sequence ID" value="GGK65481.1"/>
    <property type="molecule type" value="Genomic_DNA"/>
</dbReference>
<evidence type="ECO:0000313" key="2">
    <source>
        <dbReference type="Proteomes" id="UP000645217"/>
    </source>
</evidence>
<protein>
    <submittedName>
        <fullName evidence="1">Uncharacterized protein</fullName>
    </submittedName>
</protein>